<protein>
    <submittedName>
        <fullName evidence="10">S8 family serine peptidase</fullName>
    </submittedName>
</protein>
<feature type="signal peptide" evidence="8">
    <location>
        <begin position="1"/>
        <end position="33"/>
    </location>
</feature>
<dbReference type="RefSeq" id="WP_180854533.1">
    <property type="nucleotide sequence ID" value="NZ_JAHWBK010000005.1"/>
</dbReference>
<dbReference type="Proteomes" id="UP001208054">
    <property type="component" value="Unassembled WGS sequence"/>
</dbReference>
<keyword evidence="2 7" id="KW-0645">Protease</keyword>
<keyword evidence="6" id="KW-0106">Calcium</keyword>
<feature type="active site" description="Charge relay system" evidence="7">
    <location>
        <position position="86"/>
    </location>
</feature>
<evidence type="ECO:0000256" key="4">
    <source>
        <dbReference type="ARBA" id="ARBA00022801"/>
    </source>
</evidence>
<dbReference type="PROSITE" id="PS51829">
    <property type="entry name" value="P_HOMO_B"/>
    <property type="match status" value="1"/>
</dbReference>
<dbReference type="EMBL" id="JAHWBK010000005">
    <property type="protein sequence ID" value="MCV0324370.1"/>
    <property type="molecule type" value="Genomic_DNA"/>
</dbReference>
<comment type="similarity">
    <text evidence="1">Belongs to the peptidase S8 family. Furin subfamily.</text>
</comment>
<dbReference type="InterPro" id="IPR015500">
    <property type="entry name" value="Peptidase_S8_subtilisin-rel"/>
</dbReference>
<dbReference type="CDD" id="cd04059">
    <property type="entry name" value="Peptidases_S8_Protein_convertases_Kexins_Furin-like"/>
    <property type="match status" value="1"/>
</dbReference>
<dbReference type="InterPro" id="IPR023828">
    <property type="entry name" value="Peptidase_S8_Ser-AS"/>
</dbReference>
<evidence type="ECO:0000256" key="1">
    <source>
        <dbReference type="ARBA" id="ARBA00005325"/>
    </source>
</evidence>
<evidence type="ECO:0000256" key="3">
    <source>
        <dbReference type="ARBA" id="ARBA00022729"/>
    </source>
</evidence>
<feature type="active site" description="Charge relay system" evidence="7">
    <location>
        <position position="368"/>
    </location>
</feature>
<organism evidence="10 11">
    <name type="scientific">Stenotrophomonas riyadhensis</name>
    <dbReference type="NCBI Taxonomy" id="2859893"/>
    <lineage>
        <taxon>Bacteria</taxon>
        <taxon>Pseudomonadati</taxon>
        <taxon>Pseudomonadota</taxon>
        <taxon>Gammaproteobacteria</taxon>
        <taxon>Lysobacterales</taxon>
        <taxon>Lysobacteraceae</taxon>
        <taxon>Stenotrophomonas</taxon>
    </lineage>
</organism>
<dbReference type="PANTHER" id="PTHR42884">
    <property type="entry name" value="PROPROTEIN CONVERTASE SUBTILISIN/KEXIN-RELATED"/>
    <property type="match status" value="1"/>
</dbReference>
<dbReference type="InterPro" id="IPR022398">
    <property type="entry name" value="Peptidase_S8_His-AS"/>
</dbReference>
<dbReference type="PRINTS" id="PR00723">
    <property type="entry name" value="SUBTILISIN"/>
</dbReference>
<dbReference type="PROSITE" id="PS00136">
    <property type="entry name" value="SUBTILASE_ASP"/>
    <property type="match status" value="1"/>
</dbReference>
<evidence type="ECO:0000256" key="7">
    <source>
        <dbReference type="PROSITE-ProRule" id="PRU01240"/>
    </source>
</evidence>
<dbReference type="PROSITE" id="PS51892">
    <property type="entry name" value="SUBTILASE"/>
    <property type="match status" value="1"/>
</dbReference>
<dbReference type="SUPFAM" id="SSF52743">
    <property type="entry name" value="Subtilisin-like"/>
    <property type="match status" value="1"/>
</dbReference>
<feature type="chain" id="PRO_5046153771" evidence="8">
    <location>
        <begin position="34"/>
        <end position="592"/>
    </location>
</feature>
<dbReference type="Gene3D" id="3.40.50.200">
    <property type="entry name" value="Peptidase S8/S53 domain"/>
    <property type="match status" value="1"/>
</dbReference>
<comment type="caution">
    <text evidence="10">The sequence shown here is derived from an EMBL/GenBank/DDBJ whole genome shotgun (WGS) entry which is preliminary data.</text>
</comment>
<name>A0ABT2XG03_9GAMM</name>
<dbReference type="Pfam" id="PF01483">
    <property type="entry name" value="P_proprotein"/>
    <property type="match status" value="1"/>
</dbReference>
<dbReference type="InterPro" id="IPR002884">
    <property type="entry name" value="P_dom"/>
</dbReference>
<dbReference type="SUPFAM" id="SSF49785">
    <property type="entry name" value="Galactose-binding domain-like"/>
    <property type="match status" value="1"/>
</dbReference>
<dbReference type="InterPro" id="IPR023827">
    <property type="entry name" value="Peptidase_S8_Asp-AS"/>
</dbReference>
<evidence type="ECO:0000256" key="6">
    <source>
        <dbReference type="ARBA" id="ARBA00022837"/>
    </source>
</evidence>
<evidence type="ECO:0000256" key="8">
    <source>
        <dbReference type="SAM" id="SignalP"/>
    </source>
</evidence>
<keyword evidence="3 8" id="KW-0732">Signal</keyword>
<gene>
    <name evidence="10" type="ORF">KYJ44_08565</name>
</gene>
<evidence type="ECO:0000256" key="2">
    <source>
        <dbReference type="ARBA" id="ARBA00022670"/>
    </source>
</evidence>
<proteinExistence type="inferred from homology"/>
<keyword evidence="5 7" id="KW-0720">Serine protease</keyword>
<dbReference type="InterPro" id="IPR000209">
    <property type="entry name" value="Peptidase_S8/S53_dom"/>
</dbReference>
<evidence type="ECO:0000313" key="11">
    <source>
        <dbReference type="Proteomes" id="UP001208054"/>
    </source>
</evidence>
<evidence type="ECO:0000259" key="9">
    <source>
        <dbReference type="PROSITE" id="PS51829"/>
    </source>
</evidence>
<dbReference type="PANTHER" id="PTHR42884:SF14">
    <property type="entry name" value="NEUROENDOCRINE CONVERTASE 1"/>
    <property type="match status" value="1"/>
</dbReference>
<feature type="domain" description="P/Homo B" evidence="9">
    <location>
        <begin position="462"/>
        <end position="592"/>
    </location>
</feature>
<reference evidence="10 11" key="1">
    <citation type="submission" date="2021-07" db="EMBL/GenBank/DDBJ databases">
        <title>Clinical implication of Pseudomonas aeruginosa: further insight on the antimicrobial resistance.</title>
        <authorList>
            <person name="Macori G."/>
            <person name="Fanning S."/>
            <person name="Alqahtani A."/>
        </authorList>
    </citation>
    <scope>NUCLEOTIDE SEQUENCE [LARGE SCALE GENOMIC DNA]</scope>
    <source>
        <strain evidence="10 11">CFS3442</strain>
    </source>
</reference>
<evidence type="ECO:0000256" key="5">
    <source>
        <dbReference type="ARBA" id="ARBA00022825"/>
    </source>
</evidence>
<dbReference type="Gene3D" id="2.60.120.260">
    <property type="entry name" value="Galactose-binding domain-like"/>
    <property type="match status" value="1"/>
</dbReference>
<keyword evidence="11" id="KW-1185">Reference proteome</keyword>
<dbReference type="Pfam" id="PF00082">
    <property type="entry name" value="Peptidase_S8"/>
    <property type="match status" value="1"/>
</dbReference>
<dbReference type="InterPro" id="IPR034182">
    <property type="entry name" value="Kexin/furin"/>
</dbReference>
<accession>A0ABT2XG03</accession>
<dbReference type="PROSITE" id="PS00137">
    <property type="entry name" value="SUBTILASE_HIS"/>
    <property type="match status" value="1"/>
</dbReference>
<feature type="active site" description="Charge relay system" evidence="7">
    <location>
        <position position="125"/>
    </location>
</feature>
<dbReference type="InterPro" id="IPR008979">
    <property type="entry name" value="Galactose-bd-like_sf"/>
</dbReference>
<dbReference type="PROSITE" id="PS00138">
    <property type="entry name" value="SUBTILASE_SER"/>
    <property type="match status" value="1"/>
</dbReference>
<dbReference type="InterPro" id="IPR036852">
    <property type="entry name" value="Peptidase_S8/S53_dom_sf"/>
</dbReference>
<keyword evidence="4 7" id="KW-0378">Hydrolase</keyword>
<evidence type="ECO:0000313" key="10">
    <source>
        <dbReference type="EMBL" id="MCV0324370.1"/>
    </source>
</evidence>
<sequence length="592" mass="61933">MKRHTQRSAPPRSTRLALATALVLGSLAVTAQAQQADPLAGIQWHLRNTGQTVPADTLPVAGNDLNVDGLYRNGIRGQGVTIAIVDDGLQIAHPDLAANVAAVAGKNFANGSNNPTPSNPDADNHGTMVGGIAGAVGANNLGVRGVAPAATLKGFNPISRSAQGNQQSNIEYAWWDGAESADVQVFNNSWGAGPGNPNLPLAYSENTIRSYEQALSGTRGGRGGIYVKSAGNNFNNGYWQDNLGNTFDVCTNDTKNRNTGCVPAGRDPRNNLFNVITVAAVRADGVRSSYSSTGSALWVSAFGGEYGLQAQYAPGLVARAYDPAIVTTDVTGCAQGSNKNTNRENTLDSNLSAIDSTCNYTAKMNGTSASAPMVSGVAALVLEANPNLSYRDVKYILATTATRNHPNQPAVTLADGRTLVPGWTVNAAGRAYSNWYGFGVVNAARAVEVAENFQSLGPLVDTGWRTTTRTVAIGNTSAAAARLTFQVANGARNIESVQLGFRVNHRSTRQLQFVLVSPSGTRSVVQPAFTAIGSGTGNAQSNFTSWDLLSSNAFLDENATGTWTLEVTDMGQAAAAASRGNLESFKIRVLGH</sequence>